<evidence type="ECO:0000256" key="2">
    <source>
        <dbReference type="ARBA" id="ARBA00022448"/>
    </source>
</evidence>
<keyword evidence="6 9" id="KW-1133">Transmembrane helix</keyword>
<dbReference type="Pfam" id="PF01618">
    <property type="entry name" value="MotA_ExbB"/>
    <property type="match status" value="1"/>
</dbReference>
<evidence type="ECO:0000256" key="9">
    <source>
        <dbReference type="SAM" id="Phobius"/>
    </source>
</evidence>
<keyword evidence="4 9" id="KW-0812">Transmembrane</keyword>
<dbReference type="AlphaFoldDB" id="A0A6N1VHU1"/>
<dbReference type="EMBL" id="CP054836">
    <property type="protein sequence ID" value="QKV20378.1"/>
    <property type="molecule type" value="Genomic_DNA"/>
</dbReference>
<evidence type="ECO:0000313" key="11">
    <source>
        <dbReference type="EMBL" id="QKV20378.1"/>
    </source>
</evidence>
<evidence type="ECO:0000259" key="10">
    <source>
        <dbReference type="Pfam" id="PF01618"/>
    </source>
</evidence>
<keyword evidence="7 9" id="KW-0472">Membrane</keyword>
<evidence type="ECO:0000256" key="6">
    <source>
        <dbReference type="ARBA" id="ARBA00022989"/>
    </source>
</evidence>
<reference evidence="11 12" key="1">
    <citation type="submission" date="2020-06" db="EMBL/GenBank/DDBJ databases">
        <title>Oricola thermophila sp. nov. isolated from a tidal sediments.</title>
        <authorList>
            <person name="Kwon K.K."/>
            <person name="Yang S.-H."/>
            <person name="Park M.-J."/>
        </authorList>
    </citation>
    <scope>NUCLEOTIDE SEQUENCE [LARGE SCALE GENOMIC DNA]</scope>
    <source>
        <strain evidence="11 12">MEBiC13590</strain>
    </source>
</reference>
<organism evidence="11 12">
    <name type="scientific">Oricola thermophila</name>
    <dbReference type="NCBI Taxonomy" id="2742145"/>
    <lineage>
        <taxon>Bacteria</taxon>
        <taxon>Pseudomonadati</taxon>
        <taxon>Pseudomonadota</taxon>
        <taxon>Alphaproteobacteria</taxon>
        <taxon>Hyphomicrobiales</taxon>
        <taxon>Ahrensiaceae</taxon>
        <taxon>Oricola</taxon>
    </lineage>
</organism>
<dbReference type="PANTHER" id="PTHR30625:SF15">
    <property type="entry name" value="BIOPOLYMER TRANSPORT PROTEIN EXBB"/>
    <property type="match status" value="1"/>
</dbReference>
<evidence type="ECO:0000256" key="3">
    <source>
        <dbReference type="ARBA" id="ARBA00022475"/>
    </source>
</evidence>
<dbReference type="GO" id="GO:0017038">
    <property type="term" value="P:protein import"/>
    <property type="evidence" value="ECO:0007669"/>
    <property type="project" value="TreeGrafter"/>
</dbReference>
<dbReference type="InterPro" id="IPR002898">
    <property type="entry name" value="MotA_ExbB_proton_chnl"/>
</dbReference>
<evidence type="ECO:0000256" key="1">
    <source>
        <dbReference type="ARBA" id="ARBA00004651"/>
    </source>
</evidence>
<evidence type="ECO:0000256" key="4">
    <source>
        <dbReference type="ARBA" id="ARBA00022692"/>
    </source>
</evidence>
<dbReference type="InterPro" id="IPR050790">
    <property type="entry name" value="ExbB/TolQ_transport"/>
</dbReference>
<name>A0A6N1VHU1_9HYPH</name>
<evidence type="ECO:0000313" key="12">
    <source>
        <dbReference type="Proteomes" id="UP000509367"/>
    </source>
</evidence>
<dbReference type="Proteomes" id="UP000509367">
    <property type="component" value="Chromosome"/>
</dbReference>
<comment type="subcellular location">
    <subcellularLocation>
        <location evidence="1">Cell membrane</location>
        <topology evidence="1">Multi-pass membrane protein</topology>
    </subcellularLocation>
    <subcellularLocation>
        <location evidence="8">Membrane</location>
        <topology evidence="8">Multi-pass membrane protein</topology>
    </subcellularLocation>
</comment>
<feature type="domain" description="MotA/TolQ/ExbB proton channel" evidence="10">
    <location>
        <begin position="78"/>
        <end position="197"/>
    </location>
</feature>
<accession>A0A6N1VHU1</accession>
<proteinExistence type="inferred from homology"/>
<keyword evidence="5 8" id="KW-0653">Protein transport</keyword>
<feature type="transmembrane region" description="Helical" evidence="9">
    <location>
        <begin position="12"/>
        <end position="35"/>
    </location>
</feature>
<keyword evidence="12" id="KW-1185">Reference proteome</keyword>
<dbReference type="KEGG" id="orm:HTY61_18940"/>
<evidence type="ECO:0000256" key="8">
    <source>
        <dbReference type="RuleBase" id="RU004057"/>
    </source>
</evidence>
<keyword evidence="2 8" id="KW-0813">Transport</keyword>
<sequence length="235" mass="24823">MIDGTLQRIADFLALGGPVVTVLVGVSVISAALVIAKIWQFLVERVGRHTNMDRALAHWNAGNRQLAISDLSASRSAAGALVRQGMATIAEAGSDEKDAVSERLQAEAFAYLARLQSGFRALDAIAQLSPLIGLFGTVLGMIEAFRSLQEAGNSVDPSLLAGGIWVALLTTAVGLAVAMPTSLFLTWFESRVARERELLARALTIILNPVQLAEPVAISREQPTGMTGEAPVHAA</sequence>
<dbReference type="RefSeq" id="WP_175278269.1">
    <property type="nucleotide sequence ID" value="NZ_CP054836.1"/>
</dbReference>
<feature type="transmembrane region" description="Helical" evidence="9">
    <location>
        <begin position="162"/>
        <end position="188"/>
    </location>
</feature>
<keyword evidence="3" id="KW-1003">Cell membrane</keyword>
<evidence type="ECO:0000256" key="5">
    <source>
        <dbReference type="ARBA" id="ARBA00022927"/>
    </source>
</evidence>
<dbReference type="GO" id="GO:0005886">
    <property type="term" value="C:plasma membrane"/>
    <property type="evidence" value="ECO:0007669"/>
    <property type="project" value="UniProtKB-SubCell"/>
</dbReference>
<dbReference type="PANTHER" id="PTHR30625">
    <property type="entry name" value="PROTEIN TOLQ"/>
    <property type="match status" value="1"/>
</dbReference>
<evidence type="ECO:0000256" key="7">
    <source>
        <dbReference type="ARBA" id="ARBA00023136"/>
    </source>
</evidence>
<gene>
    <name evidence="11" type="ORF">HTY61_18940</name>
</gene>
<protein>
    <submittedName>
        <fullName evidence="11">MotA/TolQ/ExbB proton channel family protein</fullName>
    </submittedName>
</protein>
<comment type="similarity">
    <text evidence="8">Belongs to the exbB/tolQ family.</text>
</comment>